<dbReference type="InterPro" id="IPR050678">
    <property type="entry name" value="DNA_Partitioning_ATPase"/>
</dbReference>
<dbReference type="NCBIfam" id="NF047398">
    <property type="entry name" value="AAA_KGGVGR"/>
    <property type="match status" value="1"/>
</dbReference>
<dbReference type="InterPro" id="IPR046924">
    <property type="entry name" value="CATASP"/>
</dbReference>
<dbReference type="Pfam" id="PF01656">
    <property type="entry name" value="CbiA"/>
    <property type="match status" value="1"/>
</dbReference>
<accession>A0A1H2SS51</accession>
<dbReference type="AlphaFoldDB" id="A0A1H2SS51"/>
<evidence type="ECO:0000259" key="1">
    <source>
        <dbReference type="Pfam" id="PF01656"/>
    </source>
</evidence>
<dbReference type="EMBL" id="FNON01000001">
    <property type="protein sequence ID" value="SDW33874.1"/>
    <property type="molecule type" value="Genomic_DNA"/>
</dbReference>
<dbReference type="InterPro" id="IPR002586">
    <property type="entry name" value="CobQ/CobB/MinD/ParA_Nub-bd_dom"/>
</dbReference>
<dbReference type="OrthoDB" id="580767at2"/>
<proteinExistence type="predicted"/>
<dbReference type="PANTHER" id="PTHR13696">
    <property type="entry name" value="P-LOOP CONTAINING NUCLEOSIDE TRIPHOSPHATE HYDROLASE"/>
    <property type="match status" value="1"/>
</dbReference>
<gene>
    <name evidence="3" type="ORF">SAMN05421504_101306</name>
</gene>
<evidence type="ECO:0000259" key="2">
    <source>
        <dbReference type="Pfam" id="PF20271"/>
    </source>
</evidence>
<sequence length="549" mass="61279">MSGSVVAFYSFKGGVGRSFTLANIAVLLARWGHRVLCIDWDLEAPGLHHYFRPLMSADPAGGVVDLVDDFLADRIWPARHTTRLTGMGKLDLIAAGRDDLAYPGRVQAIDWDSLYDKGFGDYLERCREQWTAEYDFILLDSRTGISDVGGICTAHLPDRLVVLFTANVQSMDGAVYIAERADVARDRMPYDRPRLTVLPVLSRFDARDEYARADEWRRICLDKTKGLFSNWLDRDVPPELMSRHLTLPYVSYWTFGEELPVRAEPNPTADQISYALETVAAVIGHHFDRTDLLAQNRDAYVAAVRAENRTFTREIRVSTPRSTLQVANELVRHLETEGVHAELSLSGERTLLAKTDDGARHLCLIVDQEVSRWQAAEVELFLHRTLGQDRRLIPVLTAGTEPNSLPGYIGNLRYLRLGLSRGPAEVARGLVEQLTGVVGLVDAGDVDLVTLMRQVSAARLRPRLWELVDELVEALTSAVGGGDDARAQELGADLTLAIRRRATENGSDQHVGVPPHTQEAIEWVERFLGSRHQFKGNLRDQTRAGEDLG</sequence>
<dbReference type="PANTHER" id="PTHR13696:SF52">
    <property type="entry name" value="PARA FAMILY PROTEIN CT_582"/>
    <property type="match status" value="1"/>
</dbReference>
<dbReference type="STRING" id="589385.SAMN05421504_101306"/>
<evidence type="ECO:0000313" key="4">
    <source>
        <dbReference type="Proteomes" id="UP000199515"/>
    </source>
</evidence>
<keyword evidence="4" id="KW-1185">Reference proteome</keyword>
<organism evidence="3 4">
    <name type="scientific">Amycolatopsis xylanica</name>
    <dbReference type="NCBI Taxonomy" id="589385"/>
    <lineage>
        <taxon>Bacteria</taxon>
        <taxon>Bacillati</taxon>
        <taxon>Actinomycetota</taxon>
        <taxon>Actinomycetes</taxon>
        <taxon>Pseudonocardiales</taxon>
        <taxon>Pseudonocardiaceae</taxon>
        <taxon>Amycolatopsis</taxon>
    </lineage>
</organism>
<feature type="domain" description="CATRA-Associated Small Protein" evidence="2">
    <location>
        <begin position="447"/>
        <end position="519"/>
    </location>
</feature>
<dbReference type="Pfam" id="PF20271">
    <property type="entry name" value="CATASP"/>
    <property type="match status" value="1"/>
</dbReference>
<protein>
    <submittedName>
        <fullName evidence="3">CobQ/CobB/MinD/ParA nucleotide binding domain-containing protein</fullName>
    </submittedName>
</protein>
<dbReference type="RefSeq" id="WP_091285570.1">
    <property type="nucleotide sequence ID" value="NZ_FNON01000001.1"/>
</dbReference>
<dbReference type="Proteomes" id="UP000199515">
    <property type="component" value="Unassembled WGS sequence"/>
</dbReference>
<evidence type="ECO:0000313" key="3">
    <source>
        <dbReference type="EMBL" id="SDW33874.1"/>
    </source>
</evidence>
<name>A0A1H2SS51_9PSEU</name>
<reference evidence="3 4" key="1">
    <citation type="submission" date="2016-10" db="EMBL/GenBank/DDBJ databases">
        <authorList>
            <person name="de Groot N.N."/>
        </authorList>
    </citation>
    <scope>NUCLEOTIDE SEQUENCE [LARGE SCALE GENOMIC DNA]</scope>
    <source>
        <strain evidence="3 4">CPCC 202699</strain>
    </source>
</reference>
<dbReference type="InterPro" id="IPR027417">
    <property type="entry name" value="P-loop_NTPase"/>
</dbReference>
<dbReference type="Gene3D" id="3.40.50.300">
    <property type="entry name" value="P-loop containing nucleotide triphosphate hydrolases"/>
    <property type="match status" value="1"/>
</dbReference>
<dbReference type="SUPFAM" id="SSF52540">
    <property type="entry name" value="P-loop containing nucleoside triphosphate hydrolases"/>
    <property type="match status" value="1"/>
</dbReference>
<feature type="domain" description="CobQ/CobB/MinD/ParA nucleotide binding" evidence="1">
    <location>
        <begin position="7"/>
        <end position="50"/>
    </location>
</feature>